<protein>
    <submittedName>
        <fullName evidence="1">Uncharacterized protein</fullName>
    </submittedName>
</protein>
<accession>X0SZQ2</accession>
<dbReference type="AlphaFoldDB" id="X0SZQ2"/>
<comment type="caution">
    <text evidence="1">The sequence shown here is derived from an EMBL/GenBank/DDBJ whole genome shotgun (WGS) entry which is preliminary data.</text>
</comment>
<organism evidence="1">
    <name type="scientific">marine sediment metagenome</name>
    <dbReference type="NCBI Taxonomy" id="412755"/>
    <lineage>
        <taxon>unclassified sequences</taxon>
        <taxon>metagenomes</taxon>
        <taxon>ecological metagenomes</taxon>
    </lineage>
</organism>
<proteinExistence type="predicted"/>
<evidence type="ECO:0000313" key="1">
    <source>
        <dbReference type="EMBL" id="GAF86683.1"/>
    </source>
</evidence>
<dbReference type="EMBL" id="BARS01019000">
    <property type="protein sequence ID" value="GAF86683.1"/>
    <property type="molecule type" value="Genomic_DNA"/>
</dbReference>
<feature type="non-terminal residue" evidence="1">
    <location>
        <position position="1"/>
    </location>
</feature>
<sequence>FGTQGVIHYAVLGPHLPVAVGYQVAGKPDVAGSHVPVFTIVAITWGFGVYELGGDWPLKAPQVQLIELAQAVNKNRSLTMAAVFADQQRQLKSA</sequence>
<gene>
    <name evidence="1" type="ORF">S01H1_30837</name>
</gene>
<reference evidence="1" key="1">
    <citation type="journal article" date="2014" name="Front. Microbiol.">
        <title>High frequency of phylogenetically diverse reductive dehalogenase-homologous genes in deep subseafloor sedimentary metagenomes.</title>
        <authorList>
            <person name="Kawai M."/>
            <person name="Futagami T."/>
            <person name="Toyoda A."/>
            <person name="Takaki Y."/>
            <person name="Nishi S."/>
            <person name="Hori S."/>
            <person name="Arai W."/>
            <person name="Tsubouchi T."/>
            <person name="Morono Y."/>
            <person name="Uchiyama I."/>
            <person name="Ito T."/>
            <person name="Fujiyama A."/>
            <person name="Inagaki F."/>
            <person name="Takami H."/>
        </authorList>
    </citation>
    <scope>NUCLEOTIDE SEQUENCE</scope>
    <source>
        <strain evidence="1">Expedition CK06-06</strain>
    </source>
</reference>
<name>X0SZQ2_9ZZZZ</name>